<protein>
    <submittedName>
        <fullName evidence="1">Uncharacterized protein</fullName>
    </submittedName>
</protein>
<comment type="caution">
    <text evidence="1">The sequence shown here is derived from an EMBL/GenBank/DDBJ whole genome shotgun (WGS) entry which is preliminary data.</text>
</comment>
<gene>
    <name evidence="1" type="ORF">VKT23_008620</name>
</gene>
<dbReference type="SUPFAM" id="SSF56784">
    <property type="entry name" value="HAD-like"/>
    <property type="match status" value="1"/>
</dbReference>
<dbReference type="Proteomes" id="UP001498398">
    <property type="component" value="Unassembled WGS sequence"/>
</dbReference>
<organism evidence="1 2">
    <name type="scientific">Marasmiellus scandens</name>
    <dbReference type="NCBI Taxonomy" id="2682957"/>
    <lineage>
        <taxon>Eukaryota</taxon>
        <taxon>Fungi</taxon>
        <taxon>Dikarya</taxon>
        <taxon>Basidiomycota</taxon>
        <taxon>Agaricomycotina</taxon>
        <taxon>Agaricomycetes</taxon>
        <taxon>Agaricomycetidae</taxon>
        <taxon>Agaricales</taxon>
        <taxon>Marasmiineae</taxon>
        <taxon>Omphalotaceae</taxon>
        <taxon>Marasmiellus</taxon>
    </lineage>
</organism>
<dbReference type="PANTHER" id="PTHR43611">
    <property type="entry name" value="ALPHA-D-GLUCOSE 1-PHOSPHATE PHOSPHATASE"/>
    <property type="match status" value="1"/>
</dbReference>
<evidence type="ECO:0000313" key="1">
    <source>
        <dbReference type="EMBL" id="KAK7461442.1"/>
    </source>
</evidence>
<dbReference type="EMBL" id="JBANRG010000013">
    <property type="protein sequence ID" value="KAK7461442.1"/>
    <property type="molecule type" value="Genomic_DNA"/>
</dbReference>
<dbReference type="SFLD" id="SFLDS00003">
    <property type="entry name" value="Haloacid_Dehalogenase"/>
    <property type="match status" value="1"/>
</dbReference>
<dbReference type="InterPro" id="IPR023214">
    <property type="entry name" value="HAD_sf"/>
</dbReference>
<reference evidence="1 2" key="1">
    <citation type="submission" date="2024-01" db="EMBL/GenBank/DDBJ databases">
        <title>A draft genome for the cacao thread blight pathogen Marasmiellus scandens.</title>
        <authorList>
            <person name="Baruah I.K."/>
            <person name="Leung J."/>
            <person name="Bukari Y."/>
            <person name="Amoako-Attah I."/>
            <person name="Meinhardt L.W."/>
            <person name="Bailey B.A."/>
            <person name="Cohen S.P."/>
        </authorList>
    </citation>
    <scope>NUCLEOTIDE SEQUENCE [LARGE SCALE GENOMIC DNA]</scope>
    <source>
        <strain evidence="1 2">GH-19</strain>
    </source>
</reference>
<dbReference type="SFLD" id="SFLDG01129">
    <property type="entry name" value="C1.5:_HAD__Beta-PGM__Phosphata"/>
    <property type="match status" value="1"/>
</dbReference>
<evidence type="ECO:0000313" key="2">
    <source>
        <dbReference type="Proteomes" id="UP001498398"/>
    </source>
</evidence>
<name>A0ABR1JK80_9AGAR</name>
<proteinExistence type="predicted"/>
<keyword evidence="2" id="KW-1185">Reference proteome</keyword>
<dbReference type="Pfam" id="PF00702">
    <property type="entry name" value="Hydrolase"/>
    <property type="match status" value="1"/>
</dbReference>
<sequence>MSFPNHAYDTIIFDIGDVLCTKSLESSHLSQQTLKRVLSSTLWANQEKGILDQQSCYAEISRSFQLDPEHLRLAIQDVRQSITFIPEMVSLLQELKARNHHIRLYAASNITRFDFEYTSGIFDYSVFDGLYPSHVVGERKPALDFYRRVLEELGGDPARMIFIDDKEENVMAAASFGIHGIVFKDAQEVKMEISKLLIPEME</sequence>
<accession>A0ABR1JK80</accession>
<dbReference type="PANTHER" id="PTHR43611:SF3">
    <property type="entry name" value="FLAVIN MONONUCLEOTIDE HYDROLASE 1, CHLOROPLATIC"/>
    <property type="match status" value="1"/>
</dbReference>
<dbReference type="InterPro" id="IPR006439">
    <property type="entry name" value="HAD-SF_hydro_IA"/>
</dbReference>
<dbReference type="NCBIfam" id="TIGR01509">
    <property type="entry name" value="HAD-SF-IA-v3"/>
    <property type="match status" value="1"/>
</dbReference>
<dbReference type="Gene3D" id="3.40.50.1000">
    <property type="entry name" value="HAD superfamily/HAD-like"/>
    <property type="match status" value="1"/>
</dbReference>
<dbReference type="InterPro" id="IPR036412">
    <property type="entry name" value="HAD-like_sf"/>
</dbReference>